<dbReference type="InterPro" id="IPR000515">
    <property type="entry name" value="MetI-like"/>
</dbReference>
<organism evidence="9 10">
    <name type="scientific">Clostridium grantii DSM 8605</name>
    <dbReference type="NCBI Taxonomy" id="1121316"/>
    <lineage>
        <taxon>Bacteria</taxon>
        <taxon>Bacillati</taxon>
        <taxon>Bacillota</taxon>
        <taxon>Clostridia</taxon>
        <taxon>Eubacteriales</taxon>
        <taxon>Clostridiaceae</taxon>
        <taxon>Clostridium</taxon>
    </lineage>
</organism>
<evidence type="ECO:0000256" key="5">
    <source>
        <dbReference type="ARBA" id="ARBA00022989"/>
    </source>
</evidence>
<feature type="transmembrane region" description="Helical" evidence="7">
    <location>
        <begin position="258"/>
        <end position="281"/>
    </location>
</feature>
<reference evidence="9 10" key="1">
    <citation type="submission" date="2016-11" db="EMBL/GenBank/DDBJ databases">
        <authorList>
            <person name="Jaros S."/>
            <person name="Januszkiewicz K."/>
            <person name="Wedrychowicz H."/>
        </authorList>
    </citation>
    <scope>NUCLEOTIDE SEQUENCE [LARGE SCALE GENOMIC DNA]</scope>
    <source>
        <strain evidence="9 10">DSM 8605</strain>
    </source>
</reference>
<sequence>MHKNSIKDKIGMILFLAPALLVFTAFFIYPVGFLIVTSFTKWDGMSAPEFIGFANYTKLFADKIFHASIINNLGWVFAGGFIQVPLAVLVAIILSKKPKGWKFLRTVYYFPNVVSVVAMSMMWMAIYNSEYGVLNALLKLMGLEGASRNWLGDLKTAYPAVLLYGVFYIGYFMIIILADISSIPKTYYEAAEIDGATKLKQDMYITLPLIKGSIATCMTLAMVYGLRQFEQTFIMTNGGPANKTTVMVLYLYKKINDFQYGIANASGVILLILGVFVISAVKKLINAQSYEM</sequence>
<feature type="transmembrane region" description="Helical" evidence="7">
    <location>
        <begin position="12"/>
        <end position="36"/>
    </location>
</feature>
<protein>
    <submittedName>
        <fullName evidence="9">Raffinose/stachyose/melibiose transport system permease protein</fullName>
    </submittedName>
</protein>
<evidence type="ECO:0000313" key="9">
    <source>
        <dbReference type="EMBL" id="SHH63148.1"/>
    </source>
</evidence>
<keyword evidence="4 7" id="KW-0812">Transmembrane</keyword>
<dbReference type="AlphaFoldDB" id="A0A1M5UJS8"/>
<dbReference type="EMBL" id="FQXM01000008">
    <property type="protein sequence ID" value="SHH63148.1"/>
    <property type="molecule type" value="Genomic_DNA"/>
</dbReference>
<feature type="transmembrane region" description="Helical" evidence="7">
    <location>
        <begin position="73"/>
        <end position="94"/>
    </location>
</feature>
<name>A0A1M5UJS8_9CLOT</name>
<evidence type="ECO:0000313" key="10">
    <source>
        <dbReference type="Proteomes" id="UP000184447"/>
    </source>
</evidence>
<feature type="transmembrane region" description="Helical" evidence="7">
    <location>
        <begin position="204"/>
        <end position="226"/>
    </location>
</feature>
<evidence type="ECO:0000256" key="2">
    <source>
        <dbReference type="ARBA" id="ARBA00022448"/>
    </source>
</evidence>
<keyword evidence="5 7" id="KW-1133">Transmembrane helix</keyword>
<evidence type="ECO:0000256" key="3">
    <source>
        <dbReference type="ARBA" id="ARBA00022475"/>
    </source>
</evidence>
<feature type="transmembrane region" description="Helical" evidence="7">
    <location>
        <begin position="157"/>
        <end position="178"/>
    </location>
</feature>
<evidence type="ECO:0000256" key="4">
    <source>
        <dbReference type="ARBA" id="ARBA00022692"/>
    </source>
</evidence>
<gene>
    <name evidence="9" type="ORF">SAMN02745207_01770</name>
</gene>
<comment type="subcellular location">
    <subcellularLocation>
        <location evidence="1 7">Cell membrane</location>
        <topology evidence="1 7">Multi-pass membrane protein</topology>
    </subcellularLocation>
</comment>
<dbReference type="InterPro" id="IPR035906">
    <property type="entry name" value="MetI-like_sf"/>
</dbReference>
<dbReference type="RefSeq" id="WP_073338076.1">
    <property type="nucleotide sequence ID" value="NZ_FQXM01000008.1"/>
</dbReference>
<keyword evidence="6 7" id="KW-0472">Membrane</keyword>
<feature type="domain" description="ABC transmembrane type-1" evidence="8">
    <location>
        <begin position="69"/>
        <end position="281"/>
    </location>
</feature>
<dbReference type="PROSITE" id="PS50928">
    <property type="entry name" value="ABC_TM1"/>
    <property type="match status" value="1"/>
</dbReference>
<dbReference type="InterPro" id="IPR051393">
    <property type="entry name" value="ABC_transporter_permease"/>
</dbReference>
<keyword evidence="2 7" id="KW-0813">Transport</keyword>
<comment type="similarity">
    <text evidence="7">Belongs to the binding-protein-dependent transport system permease family.</text>
</comment>
<dbReference type="Proteomes" id="UP000184447">
    <property type="component" value="Unassembled WGS sequence"/>
</dbReference>
<evidence type="ECO:0000256" key="6">
    <source>
        <dbReference type="ARBA" id="ARBA00023136"/>
    </source>
</evidence>
<keyword evidence="3" id="KW-1003">Cell membrane</keyword>
<dbReference type="CDD" id="cd06261">
    <property type="entry name" value="TM_PBP2"/>
    <property type="match status" value="1"/>
</dbReference>
<feature type="transmembrane region" description="Helical" evidence="7">
    <location>
        <begin position="106"/>
        <end position="126"/>
    </location>
</feature>
<evidence type="ECO:0000256" key="1">
    <source>
        <dbReference type="ARBA" id="ARBA00004651"/>
    </source>
</evidence>
<dbReference type="PANTHER" id="PTHR30193:SF37">
    <property type="entry name" value="INNER MEMBRANE ABC TRANSPORTER PERMEASE PROTEIN YCJO"/>
    <property type="match status" value="1"/>
</dbReference>
<accession>A0A1M5UJS8</accession>
<proteinExistence type="inferred from homology"/>
<dbReference type="GO" id="GO:0005886">
    <property type="term" value="C:plasma membrane"/>
    <property type="evidence" value="ECO:0007669"/>
    <property type="project" value="UniProtKB-SubCell"/>
</dbReference>
<evidence type="ECO:0000256" key="7">
    <source>
        <dbReference type="RuleBase" id="RU363032"/>
    </source>
</evidence>
<dbReference type="SUPFAM" id="SSF161098">
    <property type="entry name" value="MetI-like"/>
    <property type="match status" value="1"/>
</dbReference>
<dbReference type="Gene3D" id="1.10.3720.10">
    <property type="entry name" value="MetI-like"/>
    <property type="match status" value="1"/>
</dbReference>
<evidence type="ECO:0000259" key="8">
    <source>
        <dbReference type="PROSITE" id="PS50928"/>
    </source>
</evidence>
<dbReference type="PANTHER" id="PTHR30193">
    <property type="entry name" value="ABC TRANSPORTER PERMEASE PROTEIN"/>
    <property type="match status" value="1"/>
</dbReference>
<keyword evidence="10" id="KW-1185">Reference proteome</keyword>
<dbReference type="OrthoDB" id="152280at2"/>
<dbReference type="Pfam" id="PF00528">
    <property type="entry name" value="BPD_transp_1"/>
    <property type="match status" value="1"/>
</dbReference>
<dbReference type="STRING" id="1121316.SAMN02745207_01770"/>
<dbReference type="GO" id="GO:0055085">
    <property type="term" value="P:transmembrane transport"/>
    <property type="evidence" value="ECO:0007669"/>
    <property type="project" value="InterPro"/>
</dbReference>